<dbReference type="SUPFAM" id="SSF55144">
    <property type="entry name" value="LigT-like"/>
    <property type="match status" value="1"/>
</dbReference>
<name>A0ABW3G0K8_9PSEU</name>
<organism evidence="1 2">
    <name type="scientific">Saccharopolyspora rosea</name>
    <dbReference type="NCBI Taxonomy" id="524884"/>
    <lineage>
        <taxon>Bacteria</taxon>
        <taxon>Bacillati</taxon>
        <taxon>Actinomycetota</taxon>
        <taxon>Actinomycetes</taxon>
        <taxon>Pseudonocardiales</taxon>
        <taxon>Pseudonocardiaceae</taxon>
        <taxon>Saccharopolyspora</taxon>
    </lineage>
</organism>
<comment type="caution">
    <text evidence="1">The sequence shown here is derived from an EMBL/GenBank/DDBJ whole genome shotgun (WGS) entry which is preliminary data.</text>
</comment>
<reference evidence="2" key="1">
    <citation type="journal article" date="2019" name="Int. J. Syst. Evol. Microbiol.">
        <title>The Global Catalogue of Microorganisms (GCM) 10K type strain sequencing project: providing services to taxonomists for standard genome sequencing and annotation.</title>
        <authorList>
            <consortium name="The Broad Institute Genomics Platform"/>
            <consortium name="The Broad Institute Genome Sequencing Center for Infectious Disease"/>
            <person name="Wu L."/>
            <person name="Ma J."/>
        </authorList>
    </citation>
    <scope>NUCLEOTIDE SEQUENCE [LARGE SCALE GENOMIC DNA]</scope>
    <source>
        <strain evidence="2">CCUG 56401</strain>
    </source>
</reference>
<dbReference type="EMBL" id="JBHTIW010000040">
    <property type="protein sequence ID" value="MFD0923707.1"/>
    <property type="molecule type" value="Genomic_DNA"/>
</dbReference>
<gene>
    <name evidence="1" type="ORF">ACFQ16_28515</name>
</gene>
<dbReference type="Pfam" id="PF13563">
    <property type="entry name" value="2_5_RNA_ligase2"/>
    <property type="match status" value="1"/>
</dbReference>
<dbReference type="Proteomes" id="UP001597018">
    <property type="component" value="Unassembled WGS sequence"/>
</dbReference>
<evidence type="ECO:0000313" key="2">
    <source>
        <dbReference type="Proteomes" id="UP001597018"/>
    </source>
</evidence>
<proteinExistence type="predicted"/>
<keyword evidence="2" id="KW-1185">Reference proteome</keyword>
<evidence type="ECO:0000313" key="1">
    <source>
        <dbReference type="EMBL" id="MFD0923707.1"/>
    </source>
</evidence>
<dbReference type="GO" id="GO:0016874">
    <property type="term" value="F:ligase activity"/>
    <property type="evidence" value="ECO:0007669"/>
    <property type="project" value="UniProtKB-KW"/>
</dbReference>
<keyword evidence="1" id="KW-0436">Ligase</keyword>
<accession>A0ABW3G0K8</accession>
<sequence length="172" mass="19060">MPSEGRTGVVIPVPEAQELLASVASRHPEAVRPGVPAHISVLYPFLRQLDDEVVAALRELFAGRSAFPVRFAECRHRGGFVHLRPSPDDQLRALTAEAMRRWPDVPPYEGKYEPEPHLTLATNVPDDTATAIVREVAAELPVAAELSEAWLVVFDGERWTRRERFAFGDGAT</sequence>
<dbReference type="Gene3D" id="3.90.1140.10">
    <property type="entry name" value="Cyclic phosphodiesterase"/>
    <property type="match status" value="1"/>
</dbReference>
<dbReference type="RefSeq" id="WP_345601003.1">
    <property type="nucleotide sequence ID" value="NZ_BAABLT010000023.1"/>
</dbReference>
<dbReference type="InterPro" id="IPR009097">
    <property type="entry name" value="Cyclic_Pdiesterase"/>
</dbReference>
<protein>
    <submittedName>
        <fullName evidence="1">2'-5' RNA ligase family protein</fullName>
    </submittedName>
</protein>